<protein>
    <submittedName>
        <fullName evidence="5">GNAT family N-acetyltransferase</fullName>
    </submittedName>
</protein>
<evidence type="ECO:0000256" key="1">
    <source>
        <dbReference type="ARBA" id="ARBA00022679"/>
    </source>
</evidence>
<feature type="domain" description="N-acetyltransferase" evidence="4">
    <location>
        <begin position="13"/>
        <end position="177"/>
    </location>
</feature>
<dbReference type="GO" id="GO:0016747">
    <property type="term" value="F:acyltransferase activity, transferring groups other than amino-acyl groups"/>
    <property type="evidence" value="ECO:0007669"/>
    <property type="project" value="InterPro"/>
</dbReference>
<dbReference type="RefSeq" id="WP_182165178.1">
    <property type="nucleotide sequence ID" value="NZ_JACFXV010000053.1"/>
</dbReference>
<dbReference type="InterPro" id="IPR051531">
    <property type="entry name" value="N-acetyltransferase"/>
</dbReference>
<evidence type="ECO:0000313" key="6">
    <source>
        <dbReference type="Proteomes" id="UP000541109"/>
    </source>
</evidence>
<reference evidence="5 6" key="1">
    <citation type="submission" date="2020-07" db="EMBL/GenBank/DDBJ databases">
        <title>Stappia sp., F7233, whole genome shotgun sequencing project.</title>
        <authorList>
            <person name="Jiang S."/>
            <person name="Liu Z.W."/>
            <person name="Du Z.J."/>
        </authorList>
    </citation>
    <scope>NUCLEOTIDE SEQUENCE [LARGE SCALE GENOMIC DNA]</scope>
    <source>
        <strain evidence="5 6">F7233</strain>
    </source>
</reference>
<dbReference type="InterPro" id="IPR000182">
    <property type="entry name" value="GNAT_dom"/>
</dbReference>
<dbReference type="InterPro" id="IPR016181">
    <property type="entry name" value="Acyl_CoA_acyltransferase"/>
</dbReference>
<dbReference type="EMBL" id="JACFXV010000053">
    <property type="protein sequence ID" value="MBA5777653.1"/>
    <property type="molecule type" value="Genomic_DNA"/>
</dbReference>
<dbReference type="PROSITE" id="PS51186">
    <property type="entry name" value="GNAT"/>
    <property type="match status" value="1"/>
</dbReference>
<keyword evidence="2" id="KW-0012">Acyltransferase</keyword>
<proteinExistence type="inferred from homology"/>
<gene>
    <name evidence="5" type="ORF">H2509_11015</name>
</gene>
<name>A0A839ADA2_9HYPH</name>
<dbReference type="Proteomes" id="UP000541109">
    <property type="component" value="Unassembled WGS sequence"/>
</dbReference>
<comment type="similarity">
    <text evidence="3">Belongs to the acetyltransferase family. RimJ subfamily.</text>
</comment>
<dbReference type="PANTHER" id="PTHR43792:SF8">
    <property type="entry name" value="[RIBOSOMAL PROTEIN US5]-ALANINE N-ACETYLTRANSFERASE"/>
    <property type="match status" value="1"/>
</dbReference>
<dbReference type="AlphaFoldDB" id="A0A839ADA2"/>
<evidence type="ECO:0000259" key="4">
    <source>
        <dbReference type="PROSITE" id="PS51186"/>
    </source>
</evidence>
<sequence>MDLRNFRVGTERLVLRVVRPDDIEALCSLMTEGISRWVAAWPFPLTAERASGIVAPALEKAGTGHALPMVMVERSSTAIAGWIKLDIDGGIGDLGYWVGEAAQGRGYALEAARAIINAAFGELGLHAIEAGAQPANAASHHLLAKLGMHEIGERLVYAPARQRHGVCRFWRLERPVISCHAF</sequence>
<keyword evidence="6" id="KW-1185">Reference proteome</keyword>
<accession>A0A839ADA2</accession>
<dbReference type="Pfam" id="PF13302">
    <property type="entry name" value="Acetyltransf_3"/>
    <property type="match status" value="1"/>
</dbReference>
<comment type="caution">
    <text evidence="5">The sequence shown here is derived from an EMBL/GenBank/DDBJ whole genome shotgun (WGS) entry which is preliminary data.</text>
</comment>
<evidence type="ECO:0000313" key="5">
    <source>
        <dbReference type="EMBL" id="MBA5777653.1"/>
    </source>
</evidence>
<dbReference type="Gene3D" id="3.40.630.30">
    <property type="match status" value="1"/>
</dbReference>
<dbReference type="PANTHER" id="PTHR43792">
    <property type="entry name" value="GNAT FAMILY, PUTATIVE (AFU_ORTHOLOGUE AFUA_3G00765)-RELATED-RELATED"/>
    <property type="match status" value="1"/>
</dbReference>
<evidence type="ECO:0000256" key="2">
    <source>
        <dbReference type="ARBA" id="ARBA00023315"/>
    </source>
</evidence>
<keyword evidence="1 5" id="KW-0808">Transferase</keyword>
<organism evidence="5 6">
    <name type="scientific">Stappia albiluteola</name>
    <dbReference type="NCBI Taxonomy" id="2758565"/>
    <lineage>
        <taxon>Bacteria</taxon>
        <taxon>Pseudomonadati</taxon>
        <taxon>Pseudomonadota</taxon>
        <taxon>Alphaproteobacteria</taxon>
        <taxon>Hyphomicrobiales</taxon>
        <taxon>Stappiaceae</taxon>
        <taxon>Stappia</taxon>
    </lineage>
</organism>
<dbReference type="SUPFAM" id="SSF55729">
    <property type="entry name" value="Acyl-CoA N-acyltransferases (Nat)"/>
    <property type="match status" value="1"/>
</dbReference>
<evidence type="ECO:0000256" key="3">
    <source>
        <dbReference type="ARBA" id="ARBA00038502"/>
    </source>
</evidence>